<dbReference type="InterPro" id="IPR051321">
    <property type="entry name" value="PHA/PHB_synthase"/>
</dbReference>
<dbReference type="InterPro" id="IPR010915">
    <property type="entry name" value="PHB_depoly_PhaZ"/>
</dbReference>
<dbReference type="PIRSF" id="PIRSF020818">
    <property type="entry name" value="PHB_depoly_PhaZ"/>
    <property type="match status" value="1"/>
</dbReference>
<dbReference type="Proteomes" id="UP000249061">
    <property type="component" value="Unassembled WGS sequence"/>
</dbReference>
<dbReference type="PANTHER" id="PTHR36837:SF4">
    <property type="entry name" value="BLR0908 PROTEIN"/>
    <property type="match status" value="1"/>
</dbReference>
<reference evidence="2 3" key="1">
    <citation type="submission" date="2017-08" db="EMBL/GenBank/DDBJ databases">
        <title>Infants hospitalized years apart are colonized by the same room-sourced microbial strains.</title>
        <authorList>
            <person name="Brooks B."/>
            <person name="Olm M.R."/>
            <person name="Firek B.A."/>
            <person name="Baker R."/>
            <person name="Thomas B.C."/>
            <person name="Morowitz M.J."/>
            <person name="Banfield J.F."/>
        </authorList>
    </citation>
    <scope>NUCLEOTIDE SEQUENCE [LARGE SCALE GENOMIC DNA]</scope>
    <source>
        <strain evidence="2">S2_003_000_R2_14</strain>
    </source>
</reference>
<dbReference type="Gene3D" id="3.40.50.1820">
    <property type="entry name" value="alpha/beta hydrolase"/>
    <property type="match status" value="1"/>
</dbReference>
<dbReference type="AlphaFoldDB" id="A0A2W5TRL8"/>
<protein>
    <submittedName>
        <fullName evidence="2">Polyhydroxyalkanoate depolymerase</fullName>
    </submittedName>
</protein>
<comment type="caution">
    <text evidence="2">The sequence shown here is derived from an EMBL/GenBank/DDBJ whole genome shotgun (WGS) entry which is preliminary data.</text>
</comment>
<evidence type="ECO:0000313" key="3">
    <source>
        <dbReference type="Proteomes" id="UP000249061"/>
    </source>
</evidence>
<proteinExistence type="predicted"/>
<dbReference type="InterPro" id="IPR009656">
    <property type="entry name" value="PHB_depo_C"/>
</dbReference>
<dbReference type="PANTHER" id="PTHR36837">
    <property type="entry name" value="POLY(3-HYDROXYALKANOATE) POLYMERASE SUBUNIT PHAC"/>
    <property type="match status" value="1"/>
</dbReference>
<accession>A0A2W5TRL8</accession>
<evidence type="ECO:0000259" key="1">
    <source>
        <dbReference type="Pfam" id="PF06850"/>
    </source>
</evidence>
<evidence type="ECO:0000313" key="2">
    <source>
        <dbReference type="EMBL" id="PZR18339.1"/>
    </source>
</evidence>
<dbReference type="InterPro" id="IPR029058">
    <property type="entry name" value="AB_hydrolase_fold"/>
</dbReference>
<gene>
    <name evidence="2" type="ORF">DI536_00185</name>
</gene>
<name>A0A2W5TRL8_9BACT</name>
<dbReference type="SUPFAM" id="SSF53474">
    <property type="entry name" value="alpha/beta-Hydrolases"/>
    <property type="match status" value="1"/>
</dbReference>
<feature type="domain" description="PHB de-polymerase C-terminal" evidence="1">
    <location>
        <begin position="182"/>
        <end position="381"/>
    </location>
</feature>
<dbReference type="NCBIfam" id="TIGR01849">
    <property type="entry name" value="PHB_depoly_PhaZ"/>
    <property type="match status" value="1"/>
</dbReference>
<dbReference type="EMBL" id="QFQP01000001">
    <property type="protein sequence ID" value="PZR18339.1"/>
    <property type="molecule type" value="Genomic_DNA"/>
</dbReference>
<organism evidence="2 3">
    <name type="scientific">Archangium gephyra</name>
    <dbReference type="NCBI Taxonomy" id="48"/>
    <lineage>
        <taxon>Bacteria</taxon>
        <taxon>Pseudomonadati</taxon>
        <taxon>Myxococcota</taxon>
        <taxon>Myxococcia</taxon>
        <taxon>Myxococcales</taxon>
        <taxon>Cystobacterineae</taxon>
        <taxon>Archangiaceae</taxon>
        <taxon>Archangium</taxon>
    </lineage>
</organism>
<dbReference type="Pfam" id="PF06850">
    <property type="entry name" value="PHB_depo_C"/>
    <property type="match status" value="1"/>
</dbReference>
<sequence length="382" mass="42863">MLYQLREWQRAMLSPFVESSAFAANVLRELPGGRSMAASLELFNRIGREYPKPAWALPKVEQVVVEKPFCRLLRFEGTGPKVLLFAPLSGHYATLLRETVRGLIAEHDVYVTDWVNARDVPLSAGRFGLDEYVAYAIEFMQLLGPDTHVMAVCQPTVPVLAAVSLMSANDDAAVPKSLTLMGGPIDPRESPTQVNTLATDHDLSWFEDNLIHVVPTGFKGAGRRVYPGFLQHLAFVSMNPDRHFKSHQQFFFDLIKGDDDGAEAHRKFYDEYNAVLDMTSDFYLETVKVVFQDHALPRGQMKVMQQTVKPSAITKTRLFTIEGELDDIAGLGQSKAALTLCSGIPDDRKEHFEVPGAGHYGIFSGSKWREQVLPRLTEFFRR</sequence>